<evidence type="ECO:0000256" key="3">
    <source>
        <dbReference type="ARBA" id="ARBA00022989"/>
    </source>
</evidence>
<feature type="compositionally biased region" description="Low complexity" evidence="5">
    <location>
        <begin position="459"/>
        <end position="469"/>
    </location>
</feature>
<dbReference type="Pfam" id="PF13515">
    <property type="entry name" value="FUSC_2"/>
    <property type="match status" value="1"/>
</dbReference>
<evidence type="ECO:0000313" key="8">
    <source>
        <dbReference type="EMBL" id="VEU20077.1"/>
    </source>
</evidence>
<feature type="transmembrane region" description="Helical" evidence="6">
    <location>
        <begin position="272"/>
        <end position="289"/>
    </location>
</feature>
<dbReference type="Proteomes" id="UP000290900">
    <property type="component" value="Unassembled WGS sequence"/>
</dbReference>
<feature type="transmembrane region" description="Helical" evidence="6">
    <location>
        <begin position="659"/>
        <end position="676"/>
    </location>
</feature>
<feature type="region of interest" description="Disordered" evidence="5">
    <location>
        <begin position="51"/>
        <end position="85"/>
    </location>
</feature>
<sequence length="1054" mass="117916">MNVKVEVPIDLLPFYLSGFLLHMRSFVGSKPEEEEDIELLAVQKQSMESVKQNRESVSAARPESLEEGSSGAPIGRPISRATSAHSVRKPFHRESSVIDAVTGRKVRRVYSLWDTNPQEIRDHIVREREGIVQPLLAPATYYDRFRASVASCFTKPVIKASIAYMVASLAVYSPFISGALGNSDSKHLVCTVVVYFHASRTKGSMIQSIIFVALALGFGFFVSIGLMQLSSILLSESDPSNIGSFSILALCSASLGFVSFTKHKVSKDTFNTACSLCAIVIVSCVIKEGSLGGSQVPWGKIWSTFLIVLTGCFVSVAICYTLWPTDGTERLRKSLNTATDSLSLLFLRITTRFLSDEGSESTETDRLLRQLRSNMLELSKNLEESRYEYLLKGQTERYELLDQLAACTHRMVSNISGLNRSVEFKSVLLEKREDDEDDEVSDQVYSIVSEDTGIADNTSSSESSSSDDSGPVALVPRELFDLFVYHQGPSMKSYTHTMRQILEQVPFEEKSSQISPNLVQFQSSLQLATELFQQNEAKSLERVYQQEIFTKETDFEDKLDQEQVAASSANFAFSMIQFGNELSKYLEILRKIDDLGEYPSAGSLSICDMITGTKKIGISSASQRQYEELSEDSELTTNHSVGYALWLLYRKFWETDYQFGVRVGLGAMAIGAFAYMDSTKHLFNEWRGEWALITFCIIMNRSVGGTNMTVKWRFLGTFFGAVIAYAVWQLFYPNWFLMALSGMLVSLPCYHIILNWETSSAFGRFILLTYNLTVLYSYTMALEGKEDAPVPDDPEGGDDPIIFEIAFHRFVGVSVGVLWAVIVTLTLFPVSARSRLRSQLSSLWLHLGLLWKEGPLKFAKTDVGGYKLLGIPAEDRQVCHECLGEVRVLLKQAPMEFRLKGPFPTTIYGKMVDSTSSVLDAVENMNSIVDFDTSLNESNHLVIVSLLGDMGELQNRVFLAFYMLSSSLRLGMPLAGKPASTENAMERLLVKLSEIRDRTSRETKQPLANEDFVLFYTYALVINSIACEIDRLVSLEIELYGTISRETLFEGRDV</sequence>
<dbReference type="FunCoup" id="A0A448YGR7">
    <property type="interactions" value="13"/>
</dbReference>
<dbReference type="EMBL" id="CAACVR010000001">
    <property type="protein sequence ID" value="VEU20077.1"/>
    <property type="molecule type" value="Genomic_DNA"/>
</dbReference>
<feature type="region of interest" description="Disordered" evidence="5">
    <location>
        <begin position="451"/>
        <end position="470"/>
    </location>
</feature>
<comment type="subcellular location">
    <subcellularLocation>
        <location evidence="1">Membrane</location>
        <topology evidence="1">Multi-pass membrane protein</topology>
    </subcellularLocation>
</comment>
<dbReference type="PANTHER" id="PTHR47804:SF1">
    <property type="entry name" value="DUF2421 DOMAIN-CONTAINING PROTEIN"/>
    <property type="match status" value="1"/>
</dbReference>
<feature type="transmembrane region" description="Helical" evidence="6">
    <location>
        <begin position="242"/>
        <end position="260"/>
    </location>
</feature>
<dbReference type="InterPro" id="IPR049453">
    <property type="entry name" value="Memb_transporter_dom"/>
</dbReference>
<dbReference type="InterPro" id="IPR052430">
    <property type="entry name" value="IVT-Associated"/>
</dbReference>
<dbReference type="AlphaFoldDB" id="A0A448YGR7"/>
<evidence type="ECO:0000256" key="1">
    <source>
        <dbReference type="ARBA" id="ARBA00004141"/>
    </source>
</evidence>
<dbReference type="PANTHER" id="PTHR47804">
    <property type="entry name" value="60S RIBOSOMAL PROTEIN L19"/>
    <property type="match status" value="1"/>
</dbReference>
<keyword evidence="4 6" id="KW-0472">Membrane</keyword>
<keyword evidence="9" id="KW-1185">Reference proteome</keyword>
<dbReference type="InParanoid" id="A0A448YGR7"/>
<name>A0A448YGR7_BRENA</name>
<feature type="domain" description="Integral membrane bound transporter" evidence="7">
    <location>
        <begin position="681"/>
        <end position="823"/>
    </location>
</feature>
<feature type="transmembrane region" description="Helical" evidence="6">
    <location>
        <begin position="710"/>
        <end position="728"/>
    </location>
</feature>
<feature type="transmembrane region" description="Helical" evidence="6">
    <location>
        <begin position="761"/>
        <end position="781"/>
    </location>
</feature>
<evidence type="ECO:0000259" key="7">
    <source>
        <dbReference type="Pfam" id="PF13515"/>
    </source>
</evidence>
<feature type="transmembrane region" description="Helical" evidence="6">
    <location>
        <begin position="301"/>
        <end position="323"/>
    </location>
</feature>
<evidence type="ECO:0000256" key="4">
    <source>
        <dbReference type="ARBA" id="ARBA00023136"/>
    </source>
</evidence>
<feature type="transmembrane region" description="Helical" evidence="6">
    <location>
        <begin position="734"/>
        <end position="754"/>
    </location>
</feature>
<proteinExistence type="predicted"/>
<keyword evidence="3 6" id="KW-1133">Transmembrane helix</keyword>
<protein>
    <submittedName>
        <fullName evidence="8">DEKNAAC100533</fullName>
    </submittedName>
</protein>
<keyword evidence="2 6" id="KW-0812">Transmembrane</keyword>
<evidence type="ECO:0000256" key="6">
    <source>
        <dbReference type="SAM" id="Phobius"/>
    </source>
</evidence>
<feature type="transmembrane region" description="Helical" evidence="6">
    <location>
        <begin position="801"/>
        <end position="828"/>
    </location>
</feature>
<organism evidence="8 9">
    <name type="scientific">Brettanomyces naardenensis</name>
    <name type="common">Yeast</name>
    <dbReference type="NCBI Taxonomy" id="13370"/>
    <lineage>
        <taxon>Eukaryota</taxon>
        <taxon>Fungi</taxon>
        <taxon>Dikarya</taxon>
        <taxon>Ascomycota</taxon>
        <taxon>Saccharomycotina</taxon>
        <taxon>Pichiomycetes</taxon>
        <taxon>Pichiales</taxon>
        <taxon>Pichiaceae</taxon>
        <taxon>Brettanomyces</taxon>
    </lineage>
</organism>
<evidence type="ECO:0000256" key="2">
    <source>
        <dbReference type="ARBA" id="ARBA00022692"/>
    </source>
</evidence>
<feature type="transmembrane region" description="Helical" evidence="6">
    <location>
        <begin position="688"/>
        <end position="703"/>
    </location>
</feature>
<evidence type="ECO:0000256" key="5">
    <source>
        <dbReference type="SAM" id="MobiDB-lite"/>
    </source>
</evidence>
<dbReference type="GO" id="GO:0016020">
    <property type="term" value="C:membrane"/>
    <property type="evidence" value="ECO:0007669"/>
    <property type="project" value="UniProtKB-SubCell"/>
</dbReference>
<dbReference type="OrthoDB" id="68611at2759"/>
<dbReference type="STRING" id="13370.A0A448YGR7"/>
<evidence type="ECO:0000313" key="9">
    <source>
        <dbReference type="Proteomes" id="UP000290900"/>
    </source>
</evidence>
<reference evidence="8 9" key="1">
    <citation type="submission" date="2018-12" db="EMBL/GenBank/DDBJ databases">
        <authorList>
            <person name="Tiukova I."/>
            <person name="Dainat J."/>
        </authorList>
    </citation>
    <scope>NUCLEOTIDE SEQUENCE [LARGE SCALE GENOMIC DNA]</scope>
</reference>
<gene>
    <name evidence="8" type="ORF">BRENAR_LOCUS812</name>
</gene>
<feature type="transmembrane region" description="Helical" evidence="6">
    <location>
        <begin position="209"/>
        <end position="230"/>
    </location>
</feature>
<accession>A0A448YGR7</accession>